<dbReference type="EMBL" id="CAJEUB010000059">
    <property type="protein sequence ID" value="CAD1847689.1"/>
    <property type="molecule type" value="Genomic_DNA"/>
</dbReference>
<evidence type="ECO:0000313" key="3">
    <source>
        <dbReference type="EMBL" id="CAD1847689.1"/>
    </source>
</evidence>
<dbReference type="PANTHER" id="PTHR33270">
    <property type="entry name" value="BNAC05G50380D PROTEIN"/>
    <property type="match status" value="1"/>
</dbReference>
<dbReference type="PANTHER" id="PTHR33270:SF24">
    <property type="entry name" value="EXPRESSED PROTEIN"/>
    <property type="match status" value="1"/>
</dbReference>
<proteinExistence type="predicted"/>
<dbReference type="AlphaFoldDB" id="A0A6V7QX11"/>
<name>A0A6V7QX11_ANACO</name>
<gene>
    <name evidence="3" type="ORF">CB5_LOCUS30900</name>
</gene>
<evidence type="ECO:0000259" key="2">
    <source>
        <dbReference type="Pfam" id="PF23156"/>
    </source>
</evidence>
<evidence type="ECO:0000256" key="1">
    <source>
        <dbReference type="SAM" id="MobiDB-lite"/>
    </source>
</evidence>
<dbReference type="InterPro" id="IPR055482">
    <property type="entry name" value="DUF7054"/>
</dbReference>
<reference evidence="3" key="1">
    <citation type="submission" date="2020-07" db="EMBL/GenBank/DDBJ databases">
        <authorList>
            <person name="Lin J."/>
        </authorList>
    </citation>
    <scope>NUCLEOTIDE SEQUENCE</scope>
</reference>
<dbReference type="InterPro" id="IPR040358">
    <property type="entry name" value="At4g22758-like"/>
</dbReference>
<dbReference type="Pfam" id="PF23156">
    <property type="entry name" value="DUF7054"/>
    <property type="match status" value="1"/>
</dbReference>
<organism evidence="3">
    <name type="scientific">Ananas comosus var. bracteatus</name>
    <name type="common">red pineapple</name>
    <dbReference type="NCBI Taxonomy" id="296719"/>
    <lineage>
        <taxon>Eukaryota</taxon>
        <taxon>Viridiplantae</taxon>
        <taxon>Streptophyta</taxon>
        <taxon>Embryophyta</taxon>
        <taxon>Tracheophyta</taxon>
        <taxon>Spermatophyta</taxon>
        <taxon>Magnoliopsida</taxon>
        <taxon>Liliopsida</taxon>
        <taxon>Poales</taxon>
        <taxon>Bromeliaceae</taxon>
        <taxon>Bromelioideae</taxon>
        <taxon>Ananas</taxon>
    </lineage>
</organism>
<feature type="domain" description="DUF7054" evidence="2">
    <location>
        <begin position="92"/>
        <end position="174"/>
    </location>
</feature>
<protein>
    <recommendedName>
        <fullName evidence="2">DUF7054 domain-containing protein</fullName>
    </recommendedName>
</protein>
<feature type="region of interest" description="Disordered" evidence="1">
    <location>
        <begin position="1"/>
        <end position="90"/>
    </location>
</feature>
<sequence length="221" mass="24142">MAPALPTPWPHSRNRLPQGLGDSSKEKYRPQRAASFHGAGTAPVERRHIRRPRTQPDLLAGSPRGQPAESPHAKKTTDQGAVDRPTTRRLPPKVLVNVTVQRSLGPVHVMASAEWTVAELVAAAVRMYVKEGRRPLLPAAEPSACTLHYSQFSLECLDPKEKLIELGSRNFFLCPKPLPPASSDAPATTRASSSSSSCSKEAEKASKIGLSTWLRFMDFFS</sequence>
<accession>A0A6V7QX11</accession>